<feature type="transmembrane region" description="Helical" evidence="1">
    <location>
        <begin position="179"/>
        <end position="200"/>
    </location>
</feature>
<dbReference type="PANTHER" id="PTHR22911:SF103">
    <property type="entry name" value="BLR2811 PROTEIN"/>
    <property type="match status" value="1"/>
</dbReference>
<reference evidence="4" key="1">
    <citation type="submission" date="2018-05" db="EMBL/GenBank/DDBJ databases">
        <authorList>
            <person name="Du Z."/>
            <person name="Wang X."/>
        </authorList>
    </citation>
    <scope>NUCLEOTIDE SEQUENCE [LARGE SCALE GENOMIC DNA]</scope>
    <source>
        <strain evidence="4">CQN31</strain>
    </source>
</reference>
<name>A0A317FIX7_9PROT</name>
<dbReference type="OrthoDB" id="7266664at2"/>
<feature type="domain" description="EamA" evidence="2">
    <location>
        <begin position="181"/>
        <end position="309"/>
    </location>
</feature>
<feature type="transmembrane region" description="Helical" evidence="1">
    <location>
        <begin position="294"/>
        <end position="313"/>
    </location>
</feature>
<protein>
    <submittedName>
        <fullName evidence="3">EamA/RhaT family transporter</fullName>
    </submittedName>
</protein>
<keyword evidence="4" id="KW-1185">Reference proteome</keyword>
<keyword evidence="1" id="KW-0812">Transmembrane</keyword>
<keyword evidence="1" id="KW-0472">Membrane</keyword>
<dbReference type="EMBL" id="QGNA01000001">
    <property type="protein sequence ID" value="PWS38715.1"/>
    <property type="molecule type" value="Genomic_DNA"/>
</dbReference>
<gene>
    <name evidence="3" type="ORF">DFH01_05495</name>
</gene>
<dbReference type="InterPro" id="IPR000620">
    <property type="entry name" value="EamA_dom"/>
</dbReference>
<sequence>MAGRACALRGPRREAALTAGRPGPTQPASREGRLRGPAYMLLGIGLFGLLDAISKLLSADHAVWQVLLVRFATMLVGILAVRAIWPGWGGPLSTRMPGTHLLRACAMLGSATFFFLTFSLLPLVEGYLVFFTSPFFVLGLAAMLLGERPRPAAWGWVVLGFAGVAIGLAPGLAGATGGSGMGFVWAICGTLCYSLVFVLNRSLRHEAGLARVVLWPALLGFVVMLGPGIATWRTPDALALALMIANGLIVGAATAALAEAFRHASASRLAPYGYSGLVWSVAFDLALWGHLPGWPMLVGAVIVVLACVMSERVTGSRG</sequence>
<organism evidence="3 4">
    <name type="scientific">Falsiroseomonas bella</name>
    <dbReference type="NCBI Taxonomy" id="2184016"/>
    <lineage>
        <taxon>Bacteria</taxon>
        <taxon>Pseudomonadati</taxon>
        <taxon>Pseudomonadota</taxon>
        <taxon>Alphaproteobacteria</taxon>
        <taxon>Acetobacterales</taxon>
        <taxon>Roseomonadaceae</taxon>
        <taxon>Falsiroseomonas</taxon>
    </lineage>
</organism>
<feature type="transmembrane region" description="Helical" evidence="1">
    <location>
        <begin position="153"/>
        <end position="173"/>
    </location>
</feature>
<keyword evidence="1" id="KW-1133">Transmembrane helix</keyword>
<proteinExistence type="predicted"/>
<dbReference type="InterPro" id="IPR037185">
    <property type="entry name" value="EmrE-like"/>
</dbReference>
<accession>A0A317FIX7</accession>
<evidence type="ECO:0000313" key="4">
    <source>
        <dbReference type="Proteomes" id="UP000245765"/>
    </source>
</evidence>
<feature type="transmembrane region" description="Helical" evidence="1">
    <location>
        <begin position="38"/>
        <end position="57"/>
    </location>
</feature>
<dbReference type="PANTHER" id="PTHR22911">
    <property type="entry name" value="ACYL-MALONYL CONDENSING ENZYME-RELATED"/>
    <property type="match status" value="1"/>
</dbReference>
<dbReference type="SUPFAM" id="SSF103481">
    <property type="entry name" value="Multidrug resistance efflux transporter EmrE"/>
    <property type="match status" value="2"/>
</dbReference>
<evidence type="ECO:0000259" key="2">
    <source>
        <dbReference type="Pfam" id="PF00892"/>
    </source>
</evidence>
<dbReference type="Proteomes" id="UP000245765">
    <property type="component" value="Unassembled WGS sequence"/>
</dbReference>
<evidence type="ECO:0000256" key="1">
    <source>
        <dbReference type="SAM" id="Phobius"/>
    </source>
</evidence>
<dbReference type="GO" id="GO:0016020">
    <property type="term" value="C:membrane"/>
    <property type="evidence" value="ECO:0007669"/>
    <property type="project" value="InterPro"/>
</dbReference>
<evidence type="ECO:0000313" key="3">
    <source>
        <dbReference type="EMBL" id="PWS38715.1"/>
    </source>
</evidence>
<feature type="transmembrane region" description="Helical" evidence="1">
    <location>
        <begin position="101"/>
        <end position="121"/>
    </location>
</feature>
<comment type="caution">
    <text evidence="3">The sequence shown here is derived from an EMBL/GenBank/DDBJ whole genome shotgun (WGS) entry which is preliminary data.</text>
</comment>
<feature type="transmembrane region" description="Helical" evidence="1">
    <location>
        <begin position="63"/>
        <end position="81"/>
    </location>
</feature>
<feature type="transmembrane region" description="Helical" evidence="1">
    <location>
        <begin position="269"/>
        <end position="288"/>
    </location>
</feature>
<dbReference type="AlphaFoldDB" id="A0A317FIX7"/>
<feature type="transmembrane region" description="Helical" evidence="1">
    <location>
        <begin position="238"/>
        <end position="257"/>
    </location>
</feature>
<dbReference type="Pfam" id="PF00892">
    <property type="entry name" value="EamA"/>
    <property type="match status" value="1"/>
</dbReference>
<feature type="transmembrane region" description="Helical" evidence="1">
    <location>
        <begin position="127"/>
        <end position="146"/>
    </location>
</feature>
<feature type="transmembrane region" description="Helical" evidence="1">
    <location>
        <begin position="212"/>
        <end position="232"/>
    </location>
</feature>